<feature type="compositionally biased region" description="Acidic residues" evidence="1">
    <location>
        <begin position="32"/>
        <end position="42"/>
    </location>
</feature>
<accession>A0A835K535</accession>
<evidence type="ECO:0000313" key="2">
    <source>
        <dbReference type="EMBL" id="KAF9684377.1"/>
    </source>
</evidence>
<protein>
    <submittedName>
        <fullName evidence="2">Uncharacterized protein</fullName>
    </submittedName>
</protein>
<name>A0A835K535_9ROSI</name>
<dbReference type="EMBL" id="JADGMS010000004">
    <property type="protein sequence ID" value="KAF9684377.1"/>
    <property type="molecule type" value="Genomic_DNA"/>
</dbReference>
<sequence>MGVHVGVGPSTRNHKSIFATKSIEDIPPENLASDEDMEEEESSSCGSSSCSMIPLNWARMMTQSASYLQPMVLLPLLLLQLQLRILQGVILVAREEQVAETVVRVGGATLDFELLTSGVAAASVDRDELEFDSFPSDPMCAKVAAVVREWEIIKNKKQRNKNVKQAATMGNGSAVVGLTLPHVSGVYKAINLELDGGEGFGCYTWIPREQIQNLESRLHHSLSCI</sequence>
<organism evidence="2 3">
    <name type="scientific">Salix dunnii</name>
    <dbReference type="NCBI Taxonomy" id="1413687"/>
    <lineage>
        <taxon>Eukaryota</taxon>
        <taxon>Viridiplantae</taxon>
        <taxon>Streptophyta</taxon>
        <taxon>Embryophyta</taxon>
        <taxon>Tracheophyta</taxon>
        <taxon>Spermatophyta</taxon>
        <taxon>Magnoliopsida</taxon>
        <taxon>eudicotyledons</taxon>
        <taxon>Gunneridae</taxon>
        <taxon>Pentapetalae</taxon>
        <taxon>rosids</taxon>
        <taxon>fabids</taxon>
        <taxon>Malpighiales</taxon>
        <taxon>Salicaceae</taxon>
        <taxon>Saliceae</taxon>
        <taxon>Salix</taxon>
    </lineage>
</organism>
<reference evidence="2 3" key="1">
    <citation type="submission" date="2020-10" db="EMBL/GenBank/DDBJ databases">
        <title>Plant Genome Project.</title>
        <authorList>
            <person name="Zhang R.-G."/>
        </authorList>
    </citation>
    <scope>NUCLEOTIDE SEQUENCE [LARGE SCALE GENOMIC DNA]</scope>
    <source>
        <strain evidence="2">FAFU-HL-1</strain>
        <tissue evidence="2">Leaf</tissue>
    </source>
</reference>
<dbReference type="Proteomes" id="UP000657918">
    <property type="component" value="Chromosome 4"/>
</dbReference>
<keyword evidence="3" id="KW-1185">Reference proteome</keyword>
<evidence type="ECO:0000313" key="3">
    <source>
        <dbReference type="Proteomes" id="UP000657918"/>
    </source>
</evidence>
<evidence type="ECO:0000256" key="1">
    <source>
        <dbReference type="SAM" id="MobiDB-lite"/>
    </source>
</evidence>
<dbReference type="AlphaFoldDB" id="A0A835K535"/>
<gene>
    <name evidence="2" type="ORF">SADUNF_Sadunf04G0112000</name>
</gene>
<feature type="region of interest" description="Disordered" evidence="1">
    <location>
        <begin position="28"/>
        <end position="47"/>
    </location>
</feature>
<proteinExistence type="predicted"/>
<comment type="caution">
    <text evidence="2">The sequence shown here is derived from an EMBL/GenBank/DDBJ whole genome shotgun (WGS) entry which is preliminary data.</text>
</comment>